<organism evidence="1 2">
    <name type="scientific">Streptomyces roseochromogenus subsp. oscitans DS 12.976</name>
    <dbReference type="NCBI Taxonomy" id="1352936"/>
    <lineage>
        <taxon>Bacteria</taxon>
        <taxon>Bacillati</taxon>
        <taxon>Actinomycetota</taxon>
        <taxon>Actinomycetes</taxon>
        <taxon>Kitasatosporales</taxon>
        <taxon>Streptomycetaceae</taxon>
        <taxon>Streptomyces</taxon>
    </lineage>
</organism>
<reference evidence="1 2" key="1">
    <citation type="journal article" date="2014" name="Genome Announc.">
        <title>Draft Genome Sequence of Streptomyces roseochromogenes subsp. oscitans DS 12.976, Producer of the Aminocoumarin Antibiotic Clorobiocin.</title>
        <authorList>
            <person name="Ruckert C."/>
            <person name="Kalinowski J."/>
            <person name="Heide L."/>
            <person name="Apel A.K."/>
        </authorList>
    </citation>
    <scope>NUCLEOTIDE SEQUENCE [LARGE SCALE GENOMIC DNA]</scope>
    <source>
        <strain evidence="1 2">DS 12.976</strain>
    </source>
</reference>
<dbReference type="EMBL" id="AWQX01000391">
    <property type="protein sequence ID" value="EST18526.1"/>
    <property type="molecule type" value="Genomic_DNA"/>
</dbReference>
<protein>
    <recommendedName>
        <fullName evidence="3">Transposase</fullName>
    </recommendedName>
</protein>
<comment type="caution">
    <text evidence="1">The sequence shown here is derived from an EMBL/GenBank/DDBJ whole genome shotgun (WGS) entry which is preliminary data.</text>
</comment>
<evidence type="ECO:0000313" key="2">
    <source>
        <dbReference type="Proteomes" id="UP000017984"/>
    </source>
</evidence>
<dbReference type="HOGENOM" id="CLU_2994856_0_0_11"/>
<dbReference type="STRING" id="1352936.M878_45230"/>
<dbReference type="PATRIC" id="fig|1352936.5.peg.9398"/>
<sequence>MLGAERGHAWMNGIDKLRPCTEERSRVVDVYLSREFLPQELGYGSRSTSRRRLRDWH</sequence>
<accession>V6JH91</accession>
<dbReference type="AlphaFoldDB" id="V6JH91"/>
<gene>
    <name evidence="1" type="ORF">M878_45230</name>
</gene>
<dbReference type="Proteomes" id="UP000017984">
    <property type="component" value="Chromosome"/>
</dbReference>
<evidence type="ECO:0000313" key="1">
    <source>
        <dbReference type="EMBL" id="EST18526.1"/>
    </source>
</evidence>
<name>V6JH91_STRRC</name>
<proteinExistence type="predicted"/>
<evidence type="ECO:0008006" key="3">
    <source>
        <dbReference type="Google" id="ProtNLM"/>
    </source>
</evidence>
<keyword evidence="2" id="KW-1185">Reference proteome</keyword>